<evidence type="ECO:0000256" key="20">
    <source>
        <dbReference type="SAM" id="MobiDB-lite"/>
    </source>
</evidence>
<feature type="disulfide bond" evidence="19">
    <location>
        <begin position="587"/>
        <end position="645"/>
    </location>
</feature>
<keyword evidence="6 21" id="KW-1133">Transmembrane helix</keyword>
<feature type="transmembrane region" description="Helical" evidence="21">
    <location>
        <begin position="398"/>
        <end position="417"/>
    </location>
</feature>
<proteinExistence type="inferred from homology"/>
<evidence type="ECO:0000256" key="11">
    <source>
        <dbReference type="ARBA" id="ARBA00023180"/>
    </source>
</evidence>
<feature type="compositionally biased region" description="Low complexity" evidence="20">
    <location>
        <begin position="729"/>
        <end position="738"/>
    </location>
</feature>
<dbReference type="GO" id="GO:0004970">
    <property type="term" value="F:glutamate-gated receptor activity"/>
    <property type="evidence" value="ECO:0007669"/>
    <property type="project" value="UniProtKB-ARBA"/>
</dbReference>
<keyword evidence="7" id="KW-0770">Synapse</keyword>
<dbReference type="InterPro" id="IPR001508">
    <property type="entry name" value="Iono_Glu_rcpt_met"/>
</dbReference>
<dbReference type="Pfam" id="PF10613">
    <property type="entry name" value="Lig_chan-Glu_bd"/>
    <property type="match status" value="1"/>
</dbReference>
<feature type="site" description="Interaction with the cone snail toxin Con-ikot-ikot" evidence="18">
    <location>
        <position position="530"/>
    </location>
</feature>
<feature type="domain" description="Ionotropic glutamate receptor L-glutamate and glycine-binding" evidence="23">
    <location>
        <begin position="277"/>
        <end position="342"/>
    </location>
</feature>
<dbReference type="GO" id="GO:0045211">
    <property type="term" value="C:postsynaptic membrane"/>
    <property type="evidence" value="ECO:0007669"/>
    <property type="project" value="UniProtKB-SubCell"/>
</dbReference>
<feature type="transmembrane region" description="Helical" evidence="21">
    <location>
        <begin position="659"/>
        <end position="684"/>
    </location>
</feature>
<evidence type="ECO:0000256" key="19">
    <source>
        <dbReference type="PIRSR" id="PIRSR601508-3"/>
    </source>
</evidence>
<dbReference type="InterPro" id="IPR001320">
    <property type="entry name" value="Iontro_rcpt_C"/>
</dbReference>
<gene>
    <name evidence="24" type="ORF">PYX00_003379</name>
</gene>
<keyword evidence="8" id="KW-0406">Ion transport</keyword>
<feature type="binding site" evidence="17">
    <location>
        <position position="358"/>
    </location>
    <ligand>
        <name>L-glutamate</name>
        <dbReference type="ChEBI" id="CHEBI:29985"/>
    </ligand>
</feature>
<accession>A0AAW2I030</accession>
<comment type="caution">
    <text evidence="24">The sequence shown here is derived from an EMBL/GenBank/DDBJ whole genome shotgun (WGS) entry which is preliminary data.</text>
</comment>
<evidence type="ECO:0000256" key="13">
    <source>
        <dbReference type="ARBA" id="ARBA00023286"/>
    </source>
</evidence>
<evidence type="ECO:0000259" key="22">
    <source>
        <dbReference type="SMART" id="SM00079"/>
    </source>
</evidence>
<evidence type="ECO:0000256" key="18">
    <source>
        <dbReference type="PIRSR" id="PIRSR601508-2"/>
    </source>
</evidence>
<dbReference type="Gene3D" id="3.40.50.2300">
    <property type="match status" value="2"/>
</dbReference>
<evidence type="ECO:0000256" key="2">
    <source>
        <dbReference type="ARBA" id="ARBA00022448"/>
    </source>
</evidence>
<dbReference type="SMART" id="SM00079">
    <property type="entry name" value="PBPe"/>
    <property type="match status" value="1"/>
</dbReference>
<evidence type="ECO:0000256" key="6">
    <source>
        <dbReference type="ARBA" id="ARBA00022989"/>
    </source>
</evidence>
<dbReference type="SUPFAM" id="SSF53850">
    <property type="entry name" value="Periplasmic binding protein-like II"/>
    <property type="match status" value="1"/>
</dbReference>
<protein>
    <recommendedName>
        <fullName evidence="16">Glutamate receptor 1</fullName>
    </recommendedName>
</protein>
<evidence type="ECO:0000256" key="10">
    <source>
        <dbReference type="ARBA" id="ARBA00023170"/>
    </source>
</evidence>
<dbReference type="Gene3D" id="1.10.287.70">
    <property type="match status" value="1"/>
</dbReference>
<keyword evidence="5" id="KW-0732">Signal</keyword>
<dbReference type="AlphaFoldDB" id="A0AAW2I030"/>
<feature type="site" description="Interaction with the cone snail toxin Con-ikot-ikot" evidence="18">
    <location>
        <position position="621"/>
    </location>
</feature>
<dbReference type="InterPro" id="IPR028082">
    <property type="entry name" value="Peripla_BP_I"/>
</dbReference>
<keyword evidence="9 21" id="KW-0472">Membrane</keyword>
<feature type="binding site" evidence="17">
    <location>
        <position position="524"/>
    </location>
    <ligand>
        <name>L-glutamate</name>
        <dbReference type="ChEBI" id="CHEBI:29985"/>
    </ligand>
</feature>
<dbReference type="PANTHER" id="PTHR18966">
    <property type="entry name" value="IONOTROPIC GLUTAMATE RECEPTOR"/>
    <property type="match status" value="1"/>
</dbReference>
<feature type="site" description="Crucial to convey clamshell closure to channel opening" evidence="18">
    <location>
        <position position="503"/>
    </location>
</feature>
<keyword evidence="14" id="KW-0407">Ion channel</keyword>
<dbReference type="Gene3D" id="3.40.190.10">
    <property type="entry name" value="Periplasmic binding protein-like II"/>
    <property type="match status" value="2"/>
</dbReference>
<keyword evidence="10" id="KW-0675">Receptor</keyword>
<evidence type="ECO:0000256" key="16">
    <source>
        <dbReference type="ARBA" id="ARBA00072754"/>
    </source>
</evidence>
<dbReference type="EMBL" id="JARGDH010000002">
    <property type="protein sequence ID" value="KAL0275565.1"/>
    <property type="molecule type" value="Genomic_DNA"/>
</dbReference>
<feature type="binding site" evidence="17">
    <location>
        <position position="353"/>
    </location>
    <ligand>
        <name>L-glutamate</name>
        <dbReference type="ChEBI" id="CHEBI:29985"/>
    </ligand>
</feature>
<feature type="compositionally biased region" description="Basic and acidic residues" evidence="20">
    <location>
        <begin position="743"/>
        <end position="754"/>
    </location>
</feature>
<feature type="domain" description="Ionotropic glutamate receptor C-terminal" evidence="22">
    <location>
        <begin position="267"/>
        <end position="638"/>
    </location>
</feature>
<feature type="binding site" evidence="17">
    <location>
        <position position="525"/>
    </location>
    <ligand>
        <name>L-glutamate</name>
        <dbReference type="ChEBI" id="CHEBI:29985"/>
    </ligand>
</feature>
<name>A0AAW2I030_9NEOP</name>
<evidence type="ECO:0000256" key="8">
    <source>
        <dbReference type="ARBA" id="ARBA00023065"/>
    </source>
</evidence>
<dbReference type="Pfam" id="PF00060">
    <property type="entry name" value="Lig_chan"/>
    <property type="match status" value="1"/>
</dbReference>
<evidence type="ECO:0000256" key="21">
    <source>
        <dbReference type="SAM" id="Phobius"/>
    </source>
</evidence>
<dbReference type="InterPro" id="IPR001828">
    <property type="entry name" value="ANF_lig-bd_rcpt"/>
</dbReference>
<comment type="subcellular location">
    <subcellularLocation>
        <location evidence="15">Postsynaptic cell membrane</location>
        <topology evidence="15">Multi-pass membrane protein</topology>
    </subcellularLocation>
</comment>
<keyword evidence="2" id="KW-0813">Transport</keyword>
<keyword evidence="11" id="KW-0325">Glycoprotein</keyword>
<dbReference type="FunFam" id="1.10.287.70:FF:000064">
    <property type="entry name" value="Glutamate receptor ionotropic, kainate"/>
    <property type="match status" value="1"/>
</dbReference>
<evidence type="ECO:0000256" key="1">
    <source>
        <dbReference type="ARBA" id="ARBA00008685"/>
    </source>
</evidence>
<dbReference type="GO" id="GO:0008328">
    <property type="term" value="C:ionotropic glutamate receptor complex"/>
    <property type="evidence" value="ECO:0007669"/>
    <property type="project" value="UniProtKB-ARBA"/>
</dbReference>
<feature type="binding site" evidence="17">
    <location>
        <position position="575"/>
    </location>
    <ligand>
        <name>L-glutamate</name>
        <dbReference type="ChEBI" id="CHEBI:29985"/>
    </ligand>
</feature>
<dbReference type="PRINTS" id="PR00177">
    <property type="entry name" value="NMDARECEPTOR"/>
</dbReference>
<sequence>MEWKSFTILYDTDESLIQLQAVLKLHGPEDMPITVRQLDPYDDHRTLLKEIQMSGESHIILHCRPERVLTVLRQAKEVKLMEDYQSYVITHLDTHTIDFGDFKYGRTNITSVRLIDPNDFDVQNAIRDWVEGEKRNGMMLDVTPDVVKTETALLYDSVQLFAKAVNLLDEPKRRIMASPLRCDGIETWSHGYSLVNYMRLVETKGMSGPIAFDKNDGRRIMFRMDIVELTKTGFKKIGSWDPVNKINYTRTLGDIYSQIVERLENKTFMVVSRLGPPYLMYKQNQEGLTGNDRFEGYSINLIDEIAKELNFKYEFYLTPDGKYGSYNKVTKKWDGLVKQLLDRKADLAICDLTITYERESAVDFTMPFMTLGISILYSKPMKQPTNLFSFLSPFSLDVWMYMATAYLGVSLLLFVLARMTPFEWENPHPCNESCEELESKFNLVNCLWFSLGSLMGQGCDILPKAVSTRMVAGMWWFFTLIMISSYTANLAAFLTVERMDVTIENAEDLAKQTKIKYGAVIGGSTAGFFKNSNFSTYQRMWAAMESARPSVFTSSNDEGVERVLKGKRSYAFLMESTSIEYQVERNCELQQIGGLLDSKGYGIAMPVNSPYRTAISGAVLKMQEDGRLHMLKEKWWKEMNNGGSCARITPHPGASAAELGLANVGGVFVVLALGCAFGFMMAVLEFIWNIRKIAVEEEISPKDALIMELKFALACRGSTKPVRKKRNSSKSSQSGASSVQLNHFDRENSRLSKN</sequence>
<keyword evidence="4 21" id="KW-0812">Transmembrane</keyword>
<dbReference type="SUPFAM" id="SSF53822">
    <property type="entry name" value="Periplasmic binding protein-like I"/>
    <property type="match status" value="1"/>
</dbReference>
<evidence type="ECO:0000256" key="9">
    <source>
        <dbReference type="ARBA" id="ARBA00023136"/>
    </source>
</evidence>
<feature type="region of interest" description="Disordered" evidence="20">
    <location>
        <begin position="719"/>
        <end position="754"/>
    </location>
</feature>
<evidence type="ECO:0000259" key="23">
    <source>
        <dbReference type="SMART" id="SM00918"/>
    </source>
</evidence>
<dbReference type="SMART" id="SM00918">
    <property type="entry name" value="Lig_chan-Glu_bd"/>
    <property type="match status" value="1"/>
</dbReference>
<keyword evidence="12" id="KW-0628">Postsynaptic cell membrane</keyword>
<comment type="similarity">
    <text evidence="1">Belongs to the glutamate-gated ion channel (TC 1.A.10.1) family.</text>
</comment>
<evidence type="ECO:0000256" key="12">
    <source>
        <dbReference type="ARBA" id="ARBA00023257"/>
    </source>
</evidence>
<reference evidence="24" key="1">
    <citation type="journal article" date="2024" name="Gigascience">
        <title>Chromosome-level genome of the poultry shaft louse Menopon gallinae provides insight into the host-switching and adaptive evolution of parasitic lice.</title>
        <authorList>
            <person name="Xu Y."/>
            <person name="Ma L."/>
            <person name="Liu S."/>
            <person name="Liang Y."/>
            <person name="Liu Q."/>
            <person name="He Z."/>
            <person name="Tian L."/>
            <person name="Duan Y."/>
            <person name="Cai W."/>
            <person name="Li H."/>
            <person name="Song F."/>
        </authorList>
    </citation>
    <scope>NUCLEOTIDE SEQUENCE</scope>
    <source>
        <strain evidence="24">Cailab_2023a</strain>
    </source>
</reference>
<evidence type="ECO:0000256" key="4">
    <source>
        <dbReference type="ARBA" id="ARBA00022692"/>
    </source>
</evidence>
<dbReference type="FunFam" id="3.40.190.10:FF:000147">
    <property type="entry name" value="Uncharacterized protein, isoform C"/>
    <property type="match status" value="1"/>
</dbReference>
<dbReference type="InterPro" id="IPR015683">
    <property type="entry name" value="Ionotropic_Glu_rcpt"/>
</dbReference>
<organism evidence="24">
    <name type="scientific">Menopon gallinae</name>
    <name type="common">poultry shaft louse</name>
    <dbReference type="NCBI Taxonomy" id="328185"/>
    <lineage>
        <taxon>Eukaryota</taxon>
        <taxon>Metazoa</taxon>
        <taxon>Ecdysozoa</taxon>
        <taxon>Arthropoda</taxon>
        <taxon>Hexapoda</taxon>
        <taxon>Insecta</taxon>
        <taxon>Pterygota</taxon>
        <taxon>Neoptera</taxon>
        <taxon>Paraneoptera</taxon>
        <taxon>Psocodea</taxon>
        <taxon>Troctomorpha</taxon>
        <taxon>Phthiraptera</taxon>
        <taxon>Amblycera</taxon>
        <taxon>Menoponidae</taxon>
        <taxon>Menopon</taxon>
    </lineage>
</organism>
<evidence type="ECO:0000256" key="3">
    <source>
        <dbReference type="ARBA" id="ARBA00022475"/>
    </source>
</evidence>
<evidence type="ECO:0000256" key="15">
    <source>
        <dbReference type="ARBA" id="ARBA00034104"/>
    </source>
</evidence>
<keyword evidence="3" id="KW-1003">Cell membrane</keyword>
<evidence type="ECO:0000313" key="24">
    <source>
        <dbReference type="EMBL" id="KAL0275565.1"/>
    </source>
</evidence>
<feature type="transmembrane region" description="Helical" evidence="21">
    <location>
        <begin position="474"/>
        <end position="496"/>
    </location>
</feature>
<dbReference type="FunFam" id="3.40.190.10:FF:000061">
    <property type="entry name" value="Glutamate receptor, ionotropic kainate"/>
    <property type="match status" value="1"/>
</dbReference>
<dbReference type="Pfam" id="PF01094">
    <property type="entry name" value="ANF_receptor"/>
    <property type="match status" value="1"/>
</dbReference>
<evidence type="ECO:0000256" key="14">
    <source>
        <dbReference type="ARBA" id="ARBA00023303"/>
    </source>
</evidence>
<keyword evidence="13" id="KW-1071">Ligand-gated ion channel</keyword>
<dbReference type="InterPro" id="IPR019594">
    <property type="entry name" value="Glu/Gly-bd"/>
</dbReference>
<evidence type="ECO:0000256" key="17">
    <source>
        <dbReference type="PIRSR" id="PIRSR601508-1"/>
    </source>
</evidence>
<evidence type="ECO:0000256" key="7">
    <source>
        <dbReference type="ARBA" id="ARBA00023018"/>
    </source>
</evidence>
<keyword evidence="19" id="KW-1015">Disulfide bond</keyword>
<evidence type="ECO:0000256" key="5">
    <source>
        <dbReference type="ARBA" id="ARBA00022729"/>
    </source>
</evidence>